<dbReference type="GO" id="GO:0005524">
    <property type="term" value="F:ATP binding"/>
    <property type="evidence" value="ECO:0007669"/>
    <property type="project" value="UniProtKB-KW"/>
</dbReference>
<proteinExistence type="predicted"/>
<dbReference type="Gene3D" id="3.30.565.10">
    <property type="entry name" value="Histidine kinase-like ATPase, C-terminal domain"/>
    <property type="match status" value="1"/>
</dbReference>
<evidence type="ECO:0000256" key="8">
    <source>
        <dbReference type="ARBA" id="ARBA00023012"/>
    </source>
</evidence>
<evidence type="ECO:0000256" key="5">
    <source>
        <dbReference type="ARBA" id="ARBA00022741"/>
    </source>
</evidence>
<keyword evidence="6 11" id="KW-0418">Kinase</keyword>
<keyword evidence="8" id="KW-0902">Two-component regulatory system</keyword>
<evidence type="ECO:0000259" key="10">
    <source>
        <dbReference type="SMART" id="SM00387"/>
    </source>
</evidence>
<evidence type="ECO:0000313" key="12">
    <source>
        <dbReference type="Proteomes" id="UP000542210"/>
    </source>
</evidence>
<sequence length="440" mass="44783">MEAAGRTVAEAFRGAPVRFVVSAWPLRTVAYVLTGVASGLLALVWVPAALVAGAFVLTPRLTSPLVAVERRRVALLGGPPLPDPRRAPDGPVVSGRPRVRHGELAWRELAYTVLHGSVLLVVNVTAVLLGSAPVLIYLSGVANLATSAAGGTAGEPAMAAVGGAAGDPAGASGTAGAGLHAAGADGLTFAMVGGAALAVLLAAVLLAYTTAAAAMAHGELARVLLSPADQARVRSLTRSRARLIDAFESERRRIERDLHDGAQQRLLRLGMTLVTARLELDQDPEAVRPLLARAADEARSALAELRELVRGIHPRVLTDLGLPAAVAELATGLPVPVTVELDVPGRLPAAVESTAYFVVAEALANAARHAAATVVRVTGSVAGEILTVEVRDDGRGGADPARGTGLTGLADRVDALAGAVTVTSPPGGPTVLRLELPCSA</sequence>
<dbReference type="RefSeq" id="WP_239122981.1">
    <property type="nucleotide sequence ID" value="NZ_BOOV01000011.1"/>
</dbReference>
<comment type="catalytic activity">
    <reaction evidence="1">
        <text>ATP + protein L-histidine = ADP + protein N-phospho-L-histidine.</text>
        <dbReference type="EC" id="2.7.13.3"/>
    </reaction>
</comment>
<evidence type="ECO:0000256" key="1">
    <source>
        <dbReference type="ARBA" id="ARBA00000085"/>
    </source>
</evidence>
<dbReference type="SUPFAM" id="SSF55874">
    <property type="entry name" value="ATPase domain of HSP90 chaperone/DNA topoisomerase II/histidine kinase"/>
    <property type="match status" value="1"/>
</dbReference>
<evidence type="ECO:0000256" key="7">
    <source>
        <dbReference type="ARBA" id="ARBA00022840"/>
    </source>
</evidence>
<feature type="transmembrane region" description="Helical" evidence="9">
    <location>
        <begin position="109"/>
        <end position="138"/>
    </location>
</feature>
<evidence type="ECO:0000256" key="9">
    <source>
        <dbReference type="SAM" id="Phobius"/>
    </source>
</evidence>
<dbReference type="AlphaFoldDB" id="A0A7W7DE74"/>
<organism evidence="11 12">
    <name type="scientific">Sphaerisporangium siamense</name>
    <dbReference type="NCBI Taxonomy" id="795645"/>
    <lineage>
        <taxon>Bacteria</taxon>
        <taxon>Bacillati</taxon>
        <taxon>Actinomycetota</taxon>
        <taxon>Actinomycetes</taxon>
        <taxon>Streptosporangiales</taxon>
        <taxon>Streptosporangiaceae</taxon>
        <taxon>Sphaerisporangium</taxon>
    </lineage>
</organism>
<dbReference type="Pfam" id="PF07730">
    <property type="entry name" value="HisKA_3"/>
    <property type="match status" value="1"/>
</dbReference>
<dbReference type="EC" id="2.7.13.3" evidence="2"/>
<dbReference type="Pfam" id="PF13796">
    <property type="entry name" value="Sensor"/>
    <property type="match status" value="1"/>
</dbReference>
<feature type="transmembrane region" description="Helical" evidence="9">
    <location>
        <begin position="29"/>
        <end position="57"/>
    </location>
</feature>
<dbReference type="InterPro" id="IPR036890">
    <property type="entry name" value="HATPase_C_sf"/>
</dbReference>
<dbReference type="InterPro" id="IPR003594">
    <property type="entry name" value="HATPase_dom"/>
</dbReference>
<comment type="caution">
    <text evidence="11">The sequence shown here is derived from an EMBL/GenBank/DDBJ whole genome shotgun (WGS) entry which is preliminary data.</text>
</comment>
<dbReference type="Pfam" id="PF02518">
    <property type="entry name" value="HATPase_c"/>
    <property type="match status" value="1"/>
</dbReference>
<evidence type="ECO:0000256" key="6">
    <source>
        <dbReference type="ARBA" id="ARBA00022777"/>
    </source>
</evidence>
<dbReference type="PANTHER" id="PTHR24421:SF10">
    <property type="entry name" value="NITRATE_NITRITE SENSOR PROTEIN NARQ"/>
    <property type="match status" value="1"/>
</dbReference>
<reference evidence="11 12" key="1">
    <citation type="submission" date="2020-08" db="EMBL/GenBank/DDBJ databases">
        <title>Sequencing the genomes of 1000 actinobacteria strains.</title>
        <authorList>
            <person name="Klenk H.-P."/>
        </authorList>
    </citation>
    <scope>NUCLEOTIDE SEQUENCE [LARGE SCALE GENOMIC DNA]</scope>
    <source>
        <strain evidence="11 12">DSM 45784</strain>
    </source>
</reference>
<feature type="domain" description="Histidine kinase/HSP90-like ATPase" evidence="10">
    <location>
        <begin position="350"/>
        <end position="440"/>
    </location>
</feature>
<evidence type="ECO:0000313" key="11">
    <source>
        <dbReference type="EMBL" id="MBB4704360.1"/>
    </source>
</evidence>
<accession>A0A7W7DE74</accession>
<dbReference type="InterPro" id="IPR050482">
    <property type="entry name" value="Sensor_HK_TwoCompSys"/>
</dbReference>
<dbReference type="PANTHER" id="PTHR24421">
    <property type="entry name" value="NITRATE/NITRITE SENSOR PROTEIN NARX-RELATED"/>
    <property type="match status" value="1"/>
</dbReference>
<dbReference type="GO" id="GO:0016020">
    <property type="term" value="C:membrane"/>
    <property type="evidence" value="ECO:0007669"/>
    <property type="project" value="InterPro"/>
</dbReference>
<gene>
    <name evidence="11" type="ORF">BJ982_005904</name>
</gene>
<dbReference type="GO" id="GO:0046983">
    <property type="term" value="F:protein dimerization activity"/>
    <property type="evidence" value="ECO:0007669"/>
    <property type="project" value="InterPro"/>
</dbReference>
<feature type="transmembrane region" description="Helical" evidence="9">
    <location>
        <begin position="187"/>
        <end position="208"/>
    </location>
</feature>
<dbReference type="InterPro" id="IPR011712">
    <property type="entry name" value="Sig_transdc_His_kin_sub3_dim/P"/>
</dbReference>
<evidence type="ECO:0000256" key="3">
    <source>
        <dbReference type="ARBA" id="ARBA00022553"/>
    </source>
</evidence>
<dbReference type="EMBL" id="JACHND010000001">
    <property type="protein sequence ID" value="MBB4704360.1"/>
    <property type="molecule type" value="Genomic_DNA"/>
</dbReference>
<keyword evidence="9" id="KW-0812">Transmembrane</keyword>
<dbReference type="SMART" id="SM00387">
    <property type="entry name" value="HATPase_c"/>
    <property type="match status" value="1"/>
</dbReference>
<keyword evidence="5" id="KW-0547">Nucleotide-binding</keyword>
<keyword evidence="9" id="KW-1133">Transmembrane helix</keyword>
<evidence type="ECO:0000256" key="4">
    <source>
        <dbReference type="ARBA" id="ARBA00022679"/>
    </source>
</evidence>
<name>A0A7W7DE74_9ACTN</name>
<evidence type="ECO:0000256" key="2">
    <source>
        <dbReference type="ARBA" id="ARBA00012438"/>
    </source>
</evidence>
<keyword evidence="12" id="KW-1185">Reference proteome</keyword>
<dbReference type="Gene3D" id="1.20.5.1930">
    <property type="match status" value="1"/>
</dbReference>
<keyword evidence="3" id="KW-0597">Phosphoprotein</keyword>
<keyword evidence="7" id="KW-0067">ATP-binding</keyword>
<dbReference type="Proteomes" id="UP000542210">
    <property type="component" value="Unassembled WGS sequence"/>
</dbReference>
<keyword evidence="9" id="KW-0472">Membrane</keyword>
<dbReference type="InterPro" id="IPR025828">
    <property type="entry name" value="Put_sensor_dom"/>
</dbReference>
<dbReference type="GO" id="GO:0000155">
    <property type="term" value="F:phosphorelay sensor kinase activity"/>
    <property type="evidence" value="ECO:0007669"/>
    <property type="project" value="InterPro"/>
</dbReference>
<protein>
    <recommendedName>
        <fullName evidence="2">histidine kinase</fullName>
        <ecNumber evidence="2">2.7.13.3</ecNumber>
    </recommendedName>
</protein>
<keyword evidence="4" id="KW-0808">Transferase</keyword>